<dbReference type="KEGG" id="pbh:AAW51_0359"/>
<dbReference type="InterPro" id="IPR009057">
    <property type="entry name" value="Homeodomain-like_sf"/>
</dbReference>
<dbReference type="STRING" id="413882.AAW51_0359"/>
<protein>
    <submittedName>
        <fullName evidence="1">Transposase</fullName>
    </submittedName>
</protein>
<dbReference type="RefSeq" id="WP_047193252.1">
    <property type="nucleotide sequence ID" value="NZ_CP011371.1"/>
</dbReference>
<evidence type="ECO:0000313" key="2">
    <source>
        <dbReference type="Proteomes" id="UP000035352"/>
    </source>
</evidence>
<dbReference type="AlphaFoldDB" id="A0A0G3BKH7"/>
<dbReference type="NCBIfam" id="NF047595">
    <property type="entry name" value="IS66_ISRel24_TnpA"/>
    <property type="match status" value="1"/>
</dbReference>
<dbReference type="PATRIC" id="fig|413882.6.peg.372"/>
<dbReference type="GO" id="GO:0003677">
    <property type="term" value="F:DNA binding"/>
    <property type="evidence" value="ECO:0007669"/>
    <property type="project" value="InterPro"/>
</dbReference>
<dbReference type="OrthoDB" id="9800877at2"/>
<reference evidence="1 2" key="1">
    <citation type="submission" date="2015-05" db="EMBL/GenBank/DDBJ databases">
        <authorList>
            <person name="Tang B."/>
            <person name="Yu Y."/>
        </authorList>
    </citation>
    <scope>NUCLEOTIDE SEQUENCE [LARGE SCALE GENOMIC DNA]</scope>
    <source>
        <strain evidence="1 2">DSM 7029</strain>
    </source>
</reference>
<organism evidence="1 2">
    <name type="scientific">Caldimonas brevitalea</name>
    <dbReference type="NCBI Taxonomy" id="413882"/>
    <lineage>
        <taxon>Bacteria</taxon>
        <taxon>Pseudomonadati</taxon>
        <taxon>Pseudomonadota</taxon>
        <taxon>Betaproteobacteria</taxon>
        <taxon>Burkholderiales</taxon>
        <taxon>Sphaerotilaceae</taxon>
        <taxon>Caldimonas</taxon>
    </lineage>
</organism>
<evidence type="ECO:0000313" key="1">
    <source>
        <dbReference type="EMBL" id="AKJ27050.1"/>
    </source>
</evidence>
<name>A0A0G3BKH7_9BURK</name>
<proteinExistence type="predicted"/>
<dbReference type="GO" id="GO:0004803">
    <property type="term" value="F:transposase activity"/>
    <property type="evidence" value="ECO:0007669"/>
    <property type="project" value="InterPro"/>
</dbReference>
<dbReference type="EMBL" id="CP011371">
    <property type="protein sequence ID" value="AKJ27050.1"/>
    <property type="molecule type" value="Genomic_DNA"/>
</dbReference>
<keyword evidence="2" id="KW-1185">Reference proteome</keyword>
<accession>A0A0G3BKH7</accession>
<dbReference type="SUPFAM" id="SSF46689">
    <property type="entry name" value="Homeodomain-like"/>
    <property type="match status" value="1"/>
</dbReference>
<dbReference type="GO" id="GO:0006313">
    <property type="term" value="P:DNA transposition"/>
    <property type="evidence" value="ECO:0007669"/>
    <property type="project" value="InterPro"/>
</dbReference>
<sequence>MEEAKPKRRRRHDRELKQRVLVACSEPGASVASIALAHGLNANLVHKWRRQAGTVGPVEAFVPVAVTSAGPVHREPAQAIHVELQRGPFSVRVNWPLSAAETCAAWLRELLR</sequence>
<dbReference type="Proteomes" id="UP000035352">
    <property type="component" value="Chromosome"/>
</dbReference>
<gene>
    <name evidence="1" type="ORF">AAW51_0359</name>
</gene>
<dbReference type="Pfam" id="PF01527">
    <property type="entry name" value="HTH_Tnp_1"/>
    <property type="match status" value="1"/>
</dbReference>
<dbReference type="InterPro" id="IPR002514">
    <property type="entry name" value="Transposase_8"/>
</dbReference>